<dbReference type="OrthoDB" id="1121857at2"/>
<evidence type="ECO:0000313" key="1">
    <source>
        <dbReference type="EMBL" id="PQJ31961.1"/>
    </source>
</evidence>
<evidence type="ECO:0000313" key="2">
    <source>
        <dbReference type="Proteomes" id="UP000239747"/>
    </source>
</evidence>
<dbReference type="RefSeq" id="WP_105071066.1">
    <property type="nucleotide sequence ID" value="NZ_MTPW01000001.1"/>
</dbReference>
<dbReference type="Proteomes" id="UP000239747">
    <property type="component" value="Unassembled WGS sequence"/>
</dbReference>
<keyword evidence="2" id="KW-1185">Reference proteome</keyword>
<dbReference type="AlphaFoldDB" id="A0A2S7UBI7"/>
<reference evidence="1 2" key="1">
    <citation type="submission" date="2017-01" db="EMBL/GenBank/DDBJ databases">
        <title>Trade-off between light-utilization and light-protection in marine flavobacteria.</title>
        <authorList>
            <person name="Kumagai Y."/>
            <person name="Yoshizawa S."/>
            <person name="Kogure K."/>
            <person name="Iwasaki W."/>
        </authorList>
    </citation>
    <scope>NUCLEOTIDE SEQUENCE [LARGE SCALE GENOMIC DNA]</scope>
    <source>
        <strain evidence="1 2">KCTC 32109</strain>
    </source>
</reference>
<sequence>MASIRDLKQDINFVIGDIIDAALIQQDTNPDADVAATEAIVDDSIVVFDELIAKVNDKSVENRKAHLKSVRQDLETKGGELIERINKL</sequence>
<organism evidence="1 2">
    <name type="scientific">Nonlabens arenilitoris</name>
    <dbReference type="NCBI Taxonomy" id="1217969"/>
    <lineage>
        <taxon>Bacteria</taxon>
        <taxon>Pseudomonadati</taxon>
        <taxon>Bacteroidota</taxon>
        <taxon>Flavobacteriia</taxon>
        <taxon>Flavobacteriales</taxon>
        <taxon>Flavobacteriaceae</taxon>
        <taxon>Nonlabens</taxon>
    </lineage>
</organism>
<dbReference type="EMBL" id="MTPW01000001">
    <property type="protein sequence ID" value="PQJ31961.1"/>
    <property type="molecule type" value="Genomic_DNA"/>
</dbReference>
<accession>A0A2S7UBI7</accession>
<name>A0A2S7UBI7_9FLAO</name>
<gene>
    <name evidence="1" type="ORF">BST92_08510</name>
</gene>
<comment type="caution">
    <text evidence="1">The sequence shown here is derived from an EMBL/GenBank/DDBJ whole genome shotgun (WGS) entry which is preliminary data.</text>
</comment>
<proteinExistence type="predicted"/>
<protein>
    <submittedName>
        <fullName evidence="1">Uncharacterized protein</fullName>
    </submittedName>
</protein>